<evidence type="ECO:0000256" key="1">
    <source>
        <dbReference type="ARBA" id="ARBA00004752"/>
    </source>
</evidence>
<gene>
    <name evidence="9" type="ORF">EV665_1251</name>
</gene>
<dbReference type="PANTHER" id="PTHR36699:SF1">
    <property type="entry name" value="L,D-TRANSPEPTIDASE YAFK-RELATED"/>
    <property type="match status" value="1"/>
</dbReference>
<feature type="active site" description="Proton donor/acceptor" evidence="7">
    <location>
        <position position="104"/>
    </location>
</feature>
<evidence type="ECO:0000256" key="4">
    <source>
        <dbReference type="ARBA" id="ARBA00022960"/>
    </source>
</evidence>
<name>A0A4R2C6U8_SHIGR</name>
<dbReference type="PROSITE" id="PS52029">
    <property type="entry name" value="LD_TPASE"/>
    <property type="match status" value="1"/>
</dbReference>
<dbReference type="InterPro" id="IPR005490">
    <property type="entry name" value="LD_TPept_cat_dom"/>
</dbReference>
<comment type="caution">
    <text evidence="9">The sequence shown here is derived from an EMBL/GenBank/DDBJ whole genome shotgun (WGS) entry which is preliminary data.</text>
</comment>
<keyword evidence="10" id="KW-1185">Reference proteome</keyword>
<keyword evidence="5 7" id="KW-0573">Peptidoglycan synthesis</keyword>
<dbReference type="AlphaFoldDB" id="A0A4R2C6U8"/>
<dbReference type="GO" id="GO:0008360">
    <property type="term" value="P:regulation of cell shape"/>
    <property type="evidence" value="ECO:0007669"/>
    <property type="project" value="UniProtKB-UniRule"/>
</dbReference>
<feature type="domain" description="L,D-TPase catalytic" evidence="8">
    <location>
        <begin position="12"/>
        <end position="143"/>
    </location>
</feature>
<accession>A0A4R2C6U8</accession>
<dbReference type="EMBL" id="SLVX01000025">
    <property type="protein sequence ID" value="TCN35931.1"/>
    <property type="molecule type" value="Genomic_DNA"/>
</dbReference>
<keyword evidence="3" id="KW-0808">Transferase</keyword>
<dbReference type="UniPathway" id="UPA00219"/>
<keyword evidence="4 7" id="KW-0133">Cell shape</keyword>
<organism evidence="9 10">
    <name type="scientific">Shinella granuli</name>
    <dbReference type="NCBI Taxonomy" id="323621"/>
    <lineage>
        <taxon>Bacteria</taxon>
        <taxon>Pseudomonadati</taxon>
        <taxon>Pseudomonadota</taxon>
        <taxon>Alphaproteobacteria</taxon>
        <taxon>Hyphomicrobiales</taxon>
        <taxon>Rhizobiaceae</taxon>
        <taxon>Shinella</taxon>
    </lineage>
</organism>
<comment type="pathway">
    <text evidence="1 7">Cell wall biogenesis; peptidoglycan biosynthesis.</text>
</comment>
<evidence type="ECO:0000313" key="9">
    <source>
        <dbReference type="EMBL" id="TCN35931.1"/>
    </source>
</evidence>
<dbReference type="GO" id="GO:0071555">
    <property type="term" value="P:cell wall organization"/>
    <property type="evidence" value="ECO:0007669"/>
    <property type="project" value="UniProtKB-UniRule"/>
</dbReference>
<dbReference type="CDD" id="cd16913">
    <property type="entry name" value="YkuD_like"/>
    <property type="match status" value="1"/>
</dbReference>
<evidence type="ECO:0000256" key="3">
    <source>
        <dbReference type="ARBA" id="ARBA00022679"/>
    </source>
</evidence>
<dbReference type="GO" id="GO:0016740">
    <property type="term" value="F:transferase activity"/>
    <property type="evidence" value="ECO:0007669"/>
    <property type="project" value="UniProtKB-KW"/>
</dbReference>
<comment type="similarity">
    <text evidence="2">Belongs to the YkuD family.</text>
</comment>
<keyword evidence="6 7" id="KW-0961">Cell wall biogenesis/degradation</keyword>
<reference evidence="9 10" key="1">
    <citation type="submission" date="2019-03" db="EMBL/GenBank/DDBJ databases">
        <title>Genomic Encyclopedia of Type Strains, Phase IV (KMG-IV): sequencing the most valuable type-strain genomes for metagenomic binning, comparative biology and taxonomic classification.</title>
        <authorList>
            <person name="Goeker M."/>
        </authorList>
    </citation>
    <scope>NUCLEOTIDE SEQUENCE [LARGE SCALE GENOMIC DNA]</scope>
    <source>
        <strain evidence="9 10">DSM 18401</strain>
    </source>
</reference>
<dbReference type="SUPFAM" id="SSF141523">
    <property type="entry name" value="L,D-transpeptidase catalytic domain-like"/>
    <property type="match status" value="1"/>
</dbReference>
<dbReference type="PANTHER" id="PTHR36699">
    <property type="entry name" value="LD-TRANSPEPTIDASE"/>
    <property type="match status" value="1"/>
</dbReference>
<dbReference type="Pfam" id="PF03734">
    <property type="entry name" value="YkuD"/>
    <property type="match status" value="1"/>
</dbReference>
<proteinExistence type="inferred from homology"/>
<dbReference type="GO" id="GO:0004180">
    <property type="term" value="F:carboxypeptidase activity"/>
    <property type="evidence" value="ECO:0007669"/>
    <property type="project" value="UniProtKB-ARBA"/>
</dbReference>
<protein>
    <submittedName>
        <fullName evidence="9">Murein L,D-transpeptidase YafK</fullName>
    </submittedName>
</protein>
<evidence type="ECO:0000256" key="6">
    <source>
        <dbReference type="ARBA" id="ARBA00023316"/>
    </source>
</evidence>
<feature type="active site" description="Nucleophile" evidence="7">
    <location>
        <position position="112"/>
    </location>
</feature>
<sequence>MATLNMEFGSPILLRVFKVEAELEVWKEDRKGRFVLLKTYPICKWSGDLGPKITEGDRQTPEGFYDITPAQMNPNSEYYLSFNLGFPNAFDRAHERTGTHLMVHGDCSSQGCYAMTDAQILEIFALGRESFSGGQRSFQVQAFPFRMTPANMARHRGNPHMPFWRMLKDGNDHFEVTHRPPKVDVCNKRYVFNAFAPGDDAIQLKFDPYGECPAYEVPPEIAQAVRKKQRRDDQEFEQLVSQGVETAPIKSGRDGGMHPTWVSKLRPREIIDEHGNLKLVVSKTDFSR</sequence>
<dbReference type="GO" id="GO:0009252">
    <property type="term" value="P:peptidoglycan biosynthetic process"/>
    <property type="evidence" value="ECO:0007669"/>
    <property type="project" value="UniProtKB-UniPathway"/>
</dbReference>
<evidence type="ECO:0000313" key="10">
    <source>
        <dbReference type="Proteomes" id="UP000295351"/>
    </source>
</evidence>
<evidence type="ECO:0000259" key="8">
    <source>
        <dbReference type="PROSITE" id="PS52029"/>
    </source>
</evidence>
<dbReference type="Proteomes" id="UP000295351">
    <property type="component" value="Unassembled WGS sequence"/>
</dbReference>
<evidence type="ECO:0000256" key="7">
    <source>
        <dbReference type="PROSITE-ProRule" id="PRU01373"/>
    </source>
</evidence>
<evidence type="ECO:0000256" key="5">
    <source>
        <dbReference type="ARBA" id="ARBA00022984"/>
    </source>
</evidence>
<evidence type="ECO:0000256" key="2">
    <source>
        <dbReference type="ARBA" id="ARBA00005992"/>
    </source>
</evidence>
<dbReference type="InterPro" id="IPR038063">
    <property type="entry name" value="Transpep_catalytic_dom"/>
</dbReference>